<dbReference type="AlphaFoldDB" id="A0A9N9WL44"/>
<reference evidence="1" key="1">
    <citation type="submission" date="2021-12" db="EMBL/GenBank/DDBJ databases">
        <authorList>
            <person name="King R."/>
        </authorList>
    </citation>
    <scope>NUCLEOTIDE SEQUENCE</scope>
</reference>
<dbReference type="Proteomes" id="UP001153714">
    <property type="component" value="Chromosome 8"/>
</dbReference>
<gene>
    <name evidence="1" type="ORF">DIATSA_LOCUS13193</name>
</gene>
<name>A0A9N9WL44_9NEOP</name>
<reference evidence="1" key="2">
    <citation type="submission" date="2022-10" db="EMBL/GenBank/DDBJ databases">
        <authorList>
            <consortium name="ENA_rothamsted_submissions"/>
            <consortium name="culmorum"/>
            <person name="King R."/>
        </authorList>
    </citation>
    <scope>NUCLEOTIDE SEQUENCE</scope>
</reference>
<sequence length="174" mass="19791">MVCTKYKERVRRLSGLGMQISPVPEDPDRPCRIACQDERAAHRFYLVNGHDGWFPLGTACGTRNASYCVSGKCLEFGPDNTPLSEMVFTLPLLPRAHNRRSTRSLDSSRVTVKATLDQKHLEDIIAKLDFTHNNGNDHMYMDSIPDNIEVDFTNPIHIAPEDTLLRKKPRPTWD</sequence>
<keyword evidence="2" id="KW-1185">Reference proteome</keyword>
<evidence type="ECO:0000313" key="1">
    <source>
        <dbReference type="EMBL" id="CAG9795965.1"/>
    </source>
</evidence>
<proteinExistence type="predicted"/>
<evidence type="ECO:0000313" key="2">
    <source>
        <dbReference type="Proteomes" id="UP001153714"/>
    </source>
</evidence>
<dbReference type="EMBL" id="OU893339">
    <property type="protein sequence ID" value="CAG9795965.1"/>
    <property type="molecule type" value="Genomic_DNA"/>
</dbReference>
<accession>A0A9N9WL44</accession>
<protein>
    <submittedName>
        <fullName evidence="1">Uncharacterized protein</fullName>
    </submittedName>
</protein>
<organism evidence="1 2">
    <name type="scientific">Diatraea saccharalis</name>
    <name type="common">sugarcane borer</name>
    <dbReference type="NCBI Taxonomy" id="40085"/>
    <lineage>
        <taxon>Eukaryota</taxon>
        <taxon>Metazoa</taxon>
        <taxon>Ecdysozoa</taxon>
        <taxon>Arthropoda</taxon>
        <taxon>Hexapoda</taxon>
        <taxon>Insecta</taxon>
        <taxon>Pterygota</taxon>
        <taxon>Neoptera</taxon>
        <taxon>Endopterygota</taxon>
        <taxon>Lepidoptera</taxon>
        <taxon>Glossata</taxon>
        <taxon>Ditrysia</taxon>
        <taxon>Pyraloidea</taxon>
        <taxon>Crambidae</taxon>
        <taxon>Crambinae</taxon>
        <taxon>Diatraea</taxon>
    </lineage>
</organism>
<dbReference type="OrthoDB" id="10035764at2759"/>